<dbReference type="SUPFAM" id="SSF51556">
    <property type="entry name" value="Metallo-dependent hydrolases"/>
    <property type="match status" value="1"/>
</dbReference>
<comment type="caution">
    <text evidence="2">The sequence shown here is derived from an EMBL/GenBank/DDBJ whole genome shotgun (WGS) entry which is preliminary data.</text>
</comment>
<evidence type="ECO:0000259" key="1">
    <source>
        <dbReference type="Pfam" id="PF07969"/>
    </source>
</evidence>
<dbReference type="Gene3D" id="3.10.310.70">
    <property type="match status" value="1"/>
</dbReference>
<name>A0AAD9FPV3_PAPLA</name>
<dbReference type="InterPro" id="IPR032466">
    <property type="entry name" value="Metal_Hydrolase"/>
</dbReference>
<accession>A0AAD9FPV3</accession>
<dbReference type="InterPro" id="IPR011059">
    <property type="entry name" value="Metal-dep_hydrolase_composite"/>
</dbReference>
<keyword evidence="3" id="KW-1185">Reference proteome</keyword>
<dbReference type="Proteomes" id="UP001182556">
    <property type="component" value="Unassembled WGS sequence"/>
</dbReference>
<evidence type="ECO:0000313" key="2">
    <source>
        <dbReference type="EMBL" id="KAK1923338.1"/>
    </source>
</evidence>
<evidence type="ECO:0000313" key="3">
    <source>
        <dbReference type="Proteomes" id="UP001182556"/>
    </source>
</evidence>
<gene>
    <name evidence="2" type="ORF">DB88DRAFT_438994</name>
</gene>
<dbReference type="CDD" id="cd01300">
    <property type="entry name" value="YtcJ_like"/>
    <property type="match status" value="1"/>
</dbReference>
<feature type="domain" description="Amidohydrolase 3" evidence="1">
    <location>
        <begin position="54"/>
        <end position="549"/>
    </location>
</feature>
<dbReference type="Pfam" id="PF07969">
    <property type="entry name" value="Amidohydro_3"/>
    <property type="match status" value="1"/>
</dbReference>
<sequence length="553" mass="60766">MGSTERKVFVNGRVFTSRDRDATLHEAMVIGDAVEFVGDAQQARAWVHDKPHTEIDLRGKVVLPGLIDSHTHLVMMGASMLKLDMLNLSVKEVQAKLRDALQPDTKCLLGRSYLLDALGVPPHRQLLDEVVGADVAVFIDSADLHSCWLSSGALKAIGVDETTPDPAGGAFVRDTQGRLTGLCLETAVTEYVWPYVASLATLEDRIGFLQTAFDEYLAVGVTGVVDMAMNDIDLAALETLYDRQGSLPLRVAAHWLITPGGTPESRRDCVLTAARHRDRLQDRPWLQMVGIKIISDGVVDSCTAYLTEPYASGATAEPIWAKDHLDPVVLQADSLDLQIAVHAIGDAASSQALDAIENAIRVNGDRPRRRHRLEHLEVVTQESISRLARLGVVASLQPVHADPVYVPNWRHVLGEDARCDRAFPWSEYVEHNAHVAFGSDAPTAPHHCFPNMFTATTRQSGVNPKLAPSADPRIQSLERFCVSLENSIRFYTAGAAHSIRREGSLGQIQQGYSADFCVLSIDPFRDGVVTLREAQKGVEETWIQGRQVYRRDA</sequence>
<dbReference type="InterPro" id="IPR033932">
    <property type="entry name" value="YtcJ-like"/>
</dbReference>
<dbReference type="InterPro" id="IPR013108">
    <property type="entry name" value="Amidohydro_3"/>
</dbReference>
<dbReference type="GO" id="GO:0016810">
    <property type="term" value="F:hydrolase activity, acting on carbon-nitrogen (but not peptide) bonds"/>
    <property type="evidence" value="ECO:0007669"/>
    <property type="project" value="InterPro"/>
</dbReference>
<protein>
    <submittedName>
        <fullName evidence="2">Hydrolase</fullName>
    </submittedName>
</protein>
<dbReference type="SUPFAM" id="SSF51338">
    <property type="entry name" value="Composite domain of metallo-dependent hydrolases"/>
    <property type="match status" value="1"/>
</dbReference>
<dbReference type="EMBL" id="JAODAN010000006">
    <property type="protein sequence ID" value="KAK1923338.1"/>
    <property type="molecule type" value="Genomic_DNA"/>
</dbReference>
<keyword evidence="2" id="KW-0378">Hydrolase</keyword>
<dbReference type="PANTHER" id="PTHR22642:SF20">
    <property type="entry name" value="AMIDOHYDROLASE 3 DOMAIN-CONTAINING PROTEIN"/>
    <property type="match status" value="1"/>
</dbReference>
<reference evidence="2" key="1">
    <citation type="submission" date="2023-02" db="EMBL/GenBank/DDBJ databases">
        <title>Identification and recombinant expression of a fungal hydrolase from Papiliotrema laurentii that hydrolyzes apple cutin and clears colloidal polyester polyurethane.</title>
        <authorList>
            <consortium name="DOE Joint Genome Institute"/>
            <person name="Roman V.A."/>
            <person name="Bojanowski C."/>
            <person name="Crable B.R."/>
            <person name="Wagner D.N."/>
            <person name="Hung C.S."/>
            <person name="Nadeau L.J."/>
            <person name="Schratz L."/>
            <person name="Haridas S."/>
            <person name="Pangilinan J."/>
            <person name="Lipzen A."/>
            <person name="Na H."/>
            <person name="Yan M."/>
            <person name="Ng V."/>
            <person name="Grigoriev I.V."/>
            <person name="Spatafora J.W."/>
            <person name="Barlow D."/>
            <person name="Biffinger J."/>
            <person name="Kelley-Loughnane N."/>
            <person name="Varaljay V.A."/>
            <person name="Crookes-Goodson W.J."/>
        </authorList>
    </citation>
    <scope>NUCLEOTIDE SEQUENCE</scope>
    <source>
        <strain evidence="2">5307AH</strain>
    </source>
</reference>
<proteinExistence type="predicted"/>
<dbReference type="PANTHER" id="PTHR22642">
    <property type="entry name" value="IMIDAZOLONEPROPIONASE"/>
    <property type="match status" value="1"/>
</dbReference>
<dbReference type="AlphaFoldDB" id="A0AAD9FPV3"/>
<dbReference type="Gene3D" id="3.20.20.140">
    <property type="entry name" value="Metal-dependent hydrolases"/>
    <property type="match status" value="1"/>
</dbReference>
<dbReference type="Gene3D" id="2.30.40.10">
    <property type="entry name" value="Urease, subunit C, domain 1"/>
    <property type="match status" value="1"/>
</dbReference>
<organism evidence="2 3">
    <name type="scientific">Papiliotrema laurentii</name>
    <name type="common">Cryptococcus laurentii</name>
    <dbReference type="NCBI Taxonomy" id="5418"/>
    <lineage>
        <taxon>Eukaryota</taxon>
        <taxon>Fungi</taxon>
        <taxon>Dikarya</taxon>
        <taxon>Basidiomycota</taxon>
        <taxon>Agaricomycotina</taxon>
        <taxon>Tremellomycetes</taxon>
        <taxon>Tremellales</taxon>
        <taxon>Rhynchogastremaceae</taxon>
        <taxon>Papiliotrema</taxon>
    </lineage>
</organism>